<dbReference type="GO" id="GO:0051301">
    <property type="term" value="P:cell division"/>
    <property type="evidence" value="ECO:0007669"/>
    <property type="project" value="UniProtKB-KW"/>
</dbReference>
<dbReference type="InterPro" id="IPR043129">
    <property type="entry name" value="ATPase_NBD"/>
</dbReference>
<evidence type="ECO:0000313" key="9">
    <source>
        <dbReference type="Proteomes" id="UP000677668"/>
    </source>
</evidence>
<dbReference type="PANTHER" id="PTHR32432:SF4">
    <property type="entry name" value="CELL DIVISION PROTEIN FTSA"/>
    <property type="match status" value="1"/>
</dbReference>
<evidence type="ECO:0000256" key="1">
    <source>
        <dbReference type="ARBA" id="ARBA00022475"/>
    </source>
</evidence>
<dbReference type="PANTHER" id="PTHR32432">
    <property type="entry name" value="CELL DIVISION PROTEIN FTSA-RELATED"/>
    <property type="match status" value="1"/>
</dbReference>
<sequence length="416" mass="44913">MARATPYLASLDLGSTRTRLVIATPVPDRARWTVAGYGDVPSKGIRKGVVVSIEQAEETIRQCLTEAERMVGFGIDTLRASLSGLHVRSLNGHGVVAVSNRNRQITATDIQRVIEQASAVNLPADRGIVEVLPQEFVVDEQDGIGDPLGMLGMRLEVTVHIVTSPVTASQNIVTSANRLGIIVEDLTLGSLAAATATLTEEEREYGTAIVDIGGEITSLAVFQRGAVRHTAMFGIGGTHFTNDIAVGLRSSVPEAERIKQSFGCVFSPLLHPNERQEQLAVTASGGRSRMLSRQVLCEMLQPRAEEIFKEIQENLQKAGFEKKLSSGLVLTGGGSLLSGIPELAERMLDLPVRIGTPAGLDGISEELSHPEWATAIGLILSSIRPRANHHLRQRETSWRHWLAGIKSFFSSPNSAR</sequence>
<comment type="function">
    <text evidence="5 6">Cell division protein that is involved in the assembly of the Z ring. May serve as a membrane anchor for the Z ring.</text>
</comment>
<reference evidence="8 9" key="1">
    <citation type="submission" date="2021-03" db="EMBL/GenBank/DDBJ databases">
        <title>Genomic and phenotypic characterization of Chloracidobacterium isolates provides evidence for multiple species.</title>
        <authorList>
            <person name="Saini M.K."/>
            <person name="Costas A.M.G."/>
            <person name="Tank M."/>
            <person name="Bryant D.A."/>
        </authorList>
    </citation>
    <scope>NUCLEOTIDE SEQUENCE [LARGE SCALE GENOMIC DNA]</scope>
    <source>
        <strain evidence="8 9">N</strain>
    </source>
</reference>
<dbReference type="Pfam" id="PF02491">
    <property type="entry name" value="SHS2_FTSA"/>
    <property type="match status" value="1"/>
</dbReference>
<dbReference type="CDD" id="cd24048">
    <property type="entry name" value="ASKHA_NBD_FtsA"/>
    <property type="match status" value="1"/>
</dbReference>
<protein>
    <recommendedName>
        <fullName evidence="5 6">Cell division protein FtsA</fullName>
    </recommendedName>
</protein>
<evidence type="ECO:0000313" key="8">
    <source>
        <dbReference type="EMBL" id="QUV94446.1"/>
    </source>
</evidence>
<dbReference type="Proteomes" id="UP000677668">
    <property type="component" value="Chromosome 1"/>
</dbReference>
<keyword evidence="3 5" id="KW-0472">Membrane</keyword>
<evidence type="ECO:0000256" key="3">
    <source>
        <dbReference type="ARBA" id="ARBA00023136"/>
    </source>
</evidence>
<dbReference type="Gene3D" id="3.30.420.40">
    <property type="match status" value="1"/>
</dbReference>
<comment type="subunit">
    <text evidence="5">Self-interacts. Interacts with FtsZ.</text>
</comment>
<feature type="domain" description="SHS2" evidence="7">
    <location>
        <begin position="8"/>
        <end position="197"/>
    </location>
</feature>
<dbReference type="Gene3D" id="3.30.1490.110">
    <property type="match status" value="1"/>
</dbReference>
<dbReference type="NCBIfam" id="TIGR01174">
    <property type="entry name" value="ftsA"/>
    <property type="match status" value="1"/>
</dbReference>
<organism evidence="8 9">
    <name type="scientific">Chloracidobacterium sp. N</name>
    <dbReference type="NCBI Taxonomy" id="2821540"/>
    <lineage>
        <taxon>Bacteria</taxon>
        <taxon>Pseudomonadati</taxon>
        <taxon>Acidobacteriota</taxon>
        <taxon>Terriglobia</taxon>
        <taxon>Terriglobales</taxon>
        <taxon>Acidobacteriaceae</taxon>
        <taxon>Chloracidobacterium</taxon>
        <taxon>Chloracidobacterium aggregatum</taxon>
    </lineage>
</organism>
<dbReference type="PIRSF" id="PIRSF003101">
    <property type="entry name" value="FtsA"/>
    <property type="match status" value="1"/>
</dbReference>
<evidence type="ECO:0000259" key="7">
    <source>
        <dbReference type="SMART" id="SM00842"/>
    </source>
</evidence>
<evidence type="ECO:0000256" key="6">
    <source>
        <dbReference type="PIRNR" id="PIRNR003101"/>
    </source>
</evidence>
<evidence type="ECO:0000256" key="4">
    <source>
        <dbReference type="ARBA" id="ARBA00023306"/>
    </source>
</evidence>
<dbReference type="EMBL" id="CP072642">
    <property type="protein sequence ID" value="QUV94446.1"/>
    <property type="molecule type" value="Genomic_DNA"/>
</dbReference>
<comment type="subcellular location">
    <subcellularLocation>
        <location evidence="5">Cell membrane</location>
        <topology evidence="5">Peripheral membrane protein</topology>
        <orientation evidence="5">Cytoplasmic side</orientation>
    </subcellularLocation>
    <text evidence="5">Localizes to the Z ring in an FtsZ-dependent manner. Targeted to the membrane through a conserved C-terminal amphipathic helix.</text>
</comment>
<dbReference type="InterPro" id="IPR050696">
    <property type="entry name" value="FtsA/MreB"/>
</dbReference>
<dbReference type="Pfam" id="PF14450">
    <property type="entry name" value="FtsA"/>
    <property type="match status" value="1"/>
</dbReference>
<keyword evidence="2 5" id="KW-0132">Cell division</keyword>
<dbReference type="HAMAP" id="MF_02033">
    <property type="entry name" value="FtsA"/>
    <property type="match status" value="1"/>
</dbReference>
<dbReference type="SMART" id="SM00842">
    <property type="entry name" value="FtsA"/>
    <property type="match status" value="1"/>
</dbReference>
<keyword evidence="4 5" id="KW-0131">Cell cycle</keyword>
<name>A0ABX8B4K4_9BACT</name>
<comment type="similarity">
    <text evidence="5 6">Belongs to the FtsA/MreB family.</text>
</comment>
<keyword evidence="9" id="KW-1185">Reference proteome</keyword>
<evidence type="ECO:0000256" key="5">
    <source>
        <dbReference type="HAMAP-Rule" id="MF_02033"/>
    </source>
</evidence>
<evidence type="ECO:0000256" key="2">
    <source>
        <dbReference type="ARBA" id="ARBA00022618"/>
    </source>
</evidence>
<proteinExistence type="inferred from homology"/>
<dbReference type="SUPFAM" id="SSF53067">
    <property type="entry name" value="Actin-like ATPase domain"/>
    <property type="match status" value="2"/>
</dbReference>
<dbReference type="InterPro" id="IPR003494">
    <property type="entry name" value="SHS2_FtsA"/>
</dbReference>
<keyword evidence="1 5" id="KW-1003">Cell membrane</keyword>
<gene>
    <name evidence="5 8" type="primary">ftsA</name>
    <name evidence="8" type="ORF">J8C05_03085</name>
</gene>
<dbReference type="InterPro" id="IPR020823">
    <property type="entry name" value="Cell_div_FtsA"/>
</dbReference>
<accession>A0ABX8B4K4</accession>
<dbReference type="RefSeq" id="WP_211422739.1">
    <property type="nucleotide sequence ID" value="NZ_CP072642.1"/>
</dbReference>